<evidence type="ECO:0000313" key="2">
    <source>
        <dbReference type="WBParaSite" id="PEQ_0000579801-mRNA-1"/>
    </source>
</evidence>
<name>A0A914RH18_PAREQ</name>
<protein>
    <submittedName>
        <fullName evidence="2">Uncharacterized protein</fullName>
    </submittedName>
</protein>
<reference evidence="2" key="1">
    <citation type="submission" date="2022-11" db="UniProtKB">
        <authorList>
            <consortium name="WormBaseParasite"/>
        </authorList>
    </citation>
    <scope>IDENTIFICATION</scope>
</reference>
<sequence length="44" mass="5091">LIRADRNSFQLESRLLSPLSHLAADLKETRKRYFKEVQPSVCSS</sequence>
<accession>A0A914RH18</accession>
<dbReference type="WBParaSite" id="PEQ_0000579801-mRNA-1">
    <property type="protein sequence ID" value="PEQ_0000579801-mRNA-1"/>
    <property type="gene ID" value="PEQ_0000579801"/>
</dbReference>
<dbReference type="AlphaFoldDB" id="A0A914RH18"/>
<dbReference type="Proteomes" id="UP000887564">
    <property type="component" value="Unplaced"/>
</dbReference>
<organism evidence="1 2">
    <name type="scientific">Parascaris equorum</name>
    <name type="common">Equine roundworm</name>
    <dbReference type="NCBI Taxonomy" id="6256"/>
    <lineage>
        <taxon>Eukaryota</taxon>
        <taxon>Metazoa</taxon>
        <taxon>Ecdysozoa</taxon>
        <taxon>Nematoda</taxon>
        <taxon>Chromadorea</taxon>
        <taxon>Rhabditida</taxon>
        <taxon>Spirurina</taxon>
        <taxon>Ascaridomorpha</taxon>
        <taxon>Ascaridoidea</taxon>
        <taxon>Ascarididae</taxon>
        <taxon>Parascaris</taxon>
    </lineage>
</organism>
<keyword evidence="1" id="KW-1185">Reference proteome</keyword>
<evidence type="ECO:0000313" key="1">
    <source>
        <dbReference type="Proteomes" id="UP000887564"/>
    </source>
</evidence>
<proteinExistence type="predicted"/>